<dbReference type="Proteomes" id="UP001240150">
    <property type="component" value="Chromosome"/>
</dbReference>
<organism evidence="2 3">
    <name type="scientific">Actinoplanes oblitus</name>
    <dbReference type="NCBI Taxonomy" id="3040509"/>
    <lineage>
        <taxon>Bacteria</taxon>
        <taxon>Bacillati</taxon>
        <taxon>Actinomycetota</taxon>
        <taxon>Actinomycetes</taxon>
        <taxon>Micromonosporales</taxon>
        <taxon>Micromonosporaceae</taxon>
        <taxon>Actinoplanes</taxon>
    </lineage>
</organism>
<proteinExistence type="predicted"/>
<dbReference type="RefSeq" id="WP_284914823.1">
    <property type="nucleotide sequence ID" value="NZ_CP126980.1"/>
</dbReference>
<evidence type="ECO:0000313" key="2">
    <source>
        <dbReference type="EMBL" id="WIM93615.1"/>
    </source>
</evidence>
<gene>
    <name evidence="2" type="ORF">ACTOB_005598</name>
</gene>
<reference evidence="2 3" key="1">
    <citation type="submission" date="2023-06" db="EMBL/GenBank/DDBJ databases">
        <authorList>
            <person name="Yushchuk O."/>
            <person name="Binda E."/>
            <person name="Ruckert-Reed C."/>
            <person name="Fedorenko V."/>
            <person name="Kalinowski J."/>
            <person name="Marinelli F."/>
        </authorList>
    </citation>
    <scope>NUCLEOTIDE SEQUENCE [LARGE SCALE GENOMIC DNA]</scope>
    <source>
        <strain evidence="2 3">NRRL 3884</strain>
    </source>
</reference>
<feature type="domain" description="Aminoglycoside phosphotransferase" evidence="1">
    <location>
        <begin position="28"/>
        <end position="247"/>
    </location>
</feature>
<dbReference type="PANTHER" id="PTHR21310">
    <property type="entry name" value="AMINOGLYCOSIDE PHOSPHOTRANSFERASE-RELATED-RELATED"/>
    <property type="match status" value="1"/>
</dbReference>
<dbReference type="InterPro" id="IPR051678">
    <property type="entry name" value="AGP_Transferase"/>
</dbReference>
<evidence type="ECO:0000313" key="3">
    <source>
        <dbReference type="Proteomes" id="UP001240150"/>
    </source>
</evidence>
<accession>A0ABY8WD23</accession>
<dbReference type="Gene3D" id="3.30.200.20">
    <property type="entry name" value="Phosphorylase Kinase, domain 1"/>
    <property type="match status" value="1"/>
</dbReference>
<protein>
    <submittedName>
        <fullName evidence="2">Phosphotransferase</fullName>
    </submittedName>
</protein>
<dbReference type="EMBL" id="CP126980">
    <property type="protein sequence ID" value="WIM93615.1"/>
    <property type="molecule type" value="Genomic_DNA"/>
</dbReference>
<dbReference type="Gene3D" id="3.90.1200.10">
    <property type="match status" value="1"/>
</dbReference>
<evidence type="ECO:0000259" key="1">
    <source>
        <dbReference type="Pfam" id="PF01636"/>
    </source>
</evidence>
<dbReference type="InterPro" id="IPR011009">
    <property type="entry name" value="Kinase-like_dom_sf"/>
</dbReference>
<dbReference type="Pfam" id="PF01636">
    <property type="entry name" value="APH"/>
    <property type="match status" value="1"/>
</dbReference>
<keyword evidence="3" id="KW-1185">Reference proteome</keyword>
<dbReference type="PANTHER" id="PTHR21310:SF42">
    <property type="entry name" value="BIFUNCTIONAL AAC_APH"/>
    <property type="match status" value="1"/>
</dbReference>
<sequence>MNPALARALIDAQFPRWRDLPIERVGTHGTVNAVFRLGDRLSARFPQRDEDLAAEAAAARELFGATRFATPEPVALGEPGPGFPRQWAVQTWLPGTVTSETSHAASEELARDLAEFIGGVRALDTRGRTFGGRGRGGHLPDHDDYLADCFRRSEGLLDVPRLRLLWARLRELPREAPDAMCHRDLIPGNLLADGDRLAGVLDVGGFGPSDPALDLVCAWHLFDAAAREVLRTELRCGELDWERGRAWAFQQAIGLVWYYDRTNPVMARLGRSTLRRLLDG</sequence>
<dbReference type="InterPro" id="IPR002575">
    <property type="entry name" value="Aminoglycoside_PTrfase"/>
</dbReference>
<dbReference type="SUPFAM" id="SSF56112">
    <property type="entry name" value="Protein kinase-like (PK-like)"/>
    <property type="match status" value="1"/>
</dbReference>
<name>A0ABY8WD23_9ACTN</name>